<dbReference type="KEGG" id="psn:Pedsa_3811"/>
<dbReference type="Gene3D" id="3.40.630.30">
    <property type="match status" value="1"/>
</dbReference>
<accession>F0S767</accession>
<dbReference type="PANTHER" id="PTHR43415:SF5">
    <property type="entry name" value="ACETYLTRANSFERASE"/>
    <property type="match status" value="1"/>
</dbReference>
<dbReference type="STRING" id="762903.Pedsa_3811"/>
<dbReference type="AlphaFoldDB" id="F0S767"/>
<dbReference type="PROSITE" id="PS51186">
    <property type="entry name" value="GNAT"/>
    <property type="match status" value="1"/>
</dbReference>
<evidence type="ECO:0000313" key="3">
    <source>
        <dbReference type="Proteomes" id="UP000000310"/>
    </source>
</evidence>
<reference evidence="3" key="2">
    <citation type="submission" date="2011-02" db="EMBL/GenBank/DDBJ databases">
        <title>The complete genome of Pedobacter saltans DSM 12145.</title>
        <authorList>
            <consortium name="US DOE Joint Genome Institute (JGI-PGF)"/>
            <person name="Lucas S."/>
            <person name="Copeland A."/>
            <person name="Lapidus A."/>
            <person name="Bruce D."/>
            <person name="Goodwin L."/>
            <person name="Pitluck S."/>
            <person name="Kyrpides N."/>
            <person name="Mavromatis K."/>
            <person name="Pagani I."/>
            <person name="Ivanova N."/>
            <person name="Ovchinnikova G."/>
            <person name="Lu M."/>
            <person name="Detter J.C."/>
            <person name="Han C."/>
            <person name="Land M."/>
            <person name="Hauser L."/>
            <person name="Markowitz V."/>
            <person name="Cheng J.-F."/>
            <person name="Hugenholtz P."/>
            <person name="Woyke T."/>
            <person name="Wu D."/>
            <person name="Tindall B."/>
            <person name="Pomrenke H.G."/>
            <person name="Brambilla E."/>
            <person name="Klenk H.-P."/>
            <person name="Eisen J.A."/>
        </authorList>
    </citation>
    <scope>NUCLEOTIDE SEQUENCE [LARGE SCALE GENOMIC DNA]</scope>
    <source>
        <strain evidence="3">ATCC 51119 / DSM 12145 / JCM 21818 / LMG 10337 / NBRC 100064 / NCIMB 13643</strain>
    </source>
</reference>
<dbReference type="eggNOG" id="COG1670">
    <property type="taxonomic scope" value="Bacteria"/>
</dbReference>
<gene>
    <name evidence="2" type="ordered locus">Pedsa_3811</name>
</gene>
<evidence type="ECO:0000259" key="1">
    <source>
        <dbReference type="PROSITE" id="PS51186"/>
    </source>
</evidence>
<dbReference type="PANTHER" id="PTHR43415">
    <property type="entry name" value="SPERMIDINE N(1)-ACETYLTRANSFERASE"/>
    <property type="match status" value="1"/>
</dbReference>
<dbReference type="GO" id="GO:0016747">
    <property type="term" value="F:acyltransferase activity, transferring groups other than amino-acyl groups"/>
    <property type="evidence" value="ECO:0007669"/>
    <property type="project" value="InterPro"/>
</dbReference>
<dbReference type="Proteomes" id="UP000000310">
    <property type="component" value="Chromosome"/>
</dbReference>
<dbReference type="EMBL" id="CP002545">
    <property type="protein sequence ID" value="ADY54340.1"/>
    <property type="molecule type" value="Genomic_DNA"/>
</dbReference>
<name>F0S767_PSESL</name>
<feature type="domain" description="N-acetyltransferase" evidence="1">
    <location>
        <begin position="2"/>
        <end position="162"/>
    </location>
</feature>
<protein>
    <submittedName>
        <fullName evidence="2">GCN5-related N-acetyltransferase</fullName>
    </submittedName>
</protein>
<dbReference type="OrthoDB" id="9811523at2"/>
<organism evidence="2 3">
    <name type="scientific">Pseudopedobacter saltans (strain ATCC 51119 / DSM 12145 / JCM 21818 / CCUG 39354 / LMG 10337 / NBRC 100064 / NCIMB 13643)</name>
    <name type="common">Pedobacter saltans</name>
    <dbReference type="NCBI Taxonomy" id="762903"/>
    <lineage>
        <taxon>Bacteria</taxon>
        <taxon>Pseudomonadati</taxon>
        <taxon>Bacteroidota</taxon>
        <taxon>Sphingobacteriia</taxon>
        <taxon>Sphingobacteriales</taxon>
        <taxon>Sphingobacteriaceae</taxon>
        <taxon>Pseudopedobacter</taxon>
    </lineage>
</organism>
<keyword evidence="3" id="KW-1185">Reference proteome</keyword>
<dbReference type="InterPro" id="IPR016181">
    <property type="entry name" value="Acyl_CoA_acyltransferase"/>
</dbReference>
<reference evidence="2 3" key="1">
    <citation type="journal article" date="2011" name="Stand. Genomic Sci.">
        <title>Complete genome sequence of the gliding, heparinolytic Pedobacter saltans type strain (113).</title>
        <authorList>
            <person name="Liolios K."/>
            <person name="Sikorski J."/>
            <person name="Lu M."/>
            <person name="Nolan M."/>
            <person name="Lapidus A."/>
            <person name="Lucas S."/>
            <person name="Hammon N."/>
            <person name="Deshpande S."/>
            <person name="Cheng J.F."/>
            <person name="Tapia R."/>
            <person name="Han C."/>
            <person name="Goodwin L."/>
            <person name="Pitluck S."/>
            <person name="Huntemann M."/>
            <person name="Ivanova N."/>
            <person name="Pagani I."/>
            <person name="Mavromatis K."/>
            <person name="Ovchinikova G."/>
            <person name="Pati A."/>
            <person name="Chen A."/>
            <person name="Palaniappan K."/>
            <person name="Land M."/>
            <person name="Hauser L."/>
            <person name="Brambilla E.M."/>
            <person name="Kotsyurbenko O."/>
            <person name="Rohde M."/>
            <person name="Tindall B.J."/>
            <person name="Abt B."/>
            <person name="Goker M."/>
            <person name="Detter J.C."/>
            <person name="Woyke T."/>
            <person name="Bristow J."/>
            <person name="Eisen J.A."/>
            <person name="Markowitz V."/>
            <person name="Hugenholtz P."/>
            <person name="Klenk H.P."/>
            <person name="Kyrpides N.C."/>
        </authorList>
    </citation>
    <scope>NUCLEOTIDE SEQUENCE [LARGE SCALE GENOMIC DNA]</scope>
    <source>
        <strain evidence="3">ATCC 51119 / DSM 12145 / JCM 21818 / LMG 10337 / NBRC 100064 / NCIMB 13643</strain>
    </source>
</reference>
<evidence type="ECO:0000313" key="2">
    <source>
        <dbReference type="EMBL" id="ADY54340.1"/>
    </source>
</evidence>
<dbReference type="RefSeq" id="WP_013634820.1">
    <property type="nucleotide sequence ID" value="NC_015177.1"/>
</dbReference>
<dbReference type="Pfam" id="PF13302">
    <property type="entry name" value="Acetyltransf_3"/>
    <property type="match status" value="1"/>
</dbReference>
<sequence>MIKLSPFEITDFEQLASWAETEEILMQFAGPAYQFPLTKEQVQDSLAEADRLLFKVVDQASGNTIGHAQILNKEHSFSLGRIIIGDKLYRGKGIGQILVRQLLEYGFMNLDQEIAELNVFDWNVAAVKCYEKIGFKINPDVSYQREVKGEIWTAVNMKISRALYHALR</sequence>
<dbReference type="HOGENOM" id="CLU_013985_3_2_10"/>
<dbReference type="InterPro" id="IPR000182">
    <property type="entry name" value="GNAT_dom"/>
</dbReference>
<proteinExistence type="predicted"/>
<dbReference type="SUPFAM" id="SSF55729">
    <property type="entry name" value="Acyl-CoA N-acyltransferases (Nat)"/>
    <property type="match status" value="1"/>
</dbReference>